<evidence type="ECO:0000313" key="2">
    <source>
        <dbReference type="EMBL" id="KJS63298.1"/>
    </source>
</evidence>
<evidence type="ECO:0000259" key="1">
    <source>
        <dbReference type="Pfam" id="PF00561"/>
    </source>
</evidence>
<dbReference type="SUPFAM" id="SSF53474">
    <property type="entry name" value="alpha/beta-Hydrolases"/>
    <property type="match status" value="1"/>
</dbReference>
<dbReference type="InterPro" id="IPR000073">
    <property type="entry name" value="AB_hydrolase_1"/>
</dbReference>
<dbReference type="Proteomes" id="UP000033699">
    <property type="component" value="Unassembled WGS sequence"/>
</dbReference>
<comment type="caution">
    <text evidence="2">The sequence shown here is derived from an EMBL/GenBank/DDBJ whole genome shotgun (WGS) entry which is preliminary data.</text>
</comment>
<dbReference type="OrthoDB" id="2987348at2"/>
<dbReference type="InterPro" id="IPR029058">
    <property type="entry name" value="AB_hydrolase_fold"/>
</dbReference>
<dbReference type="InterPro" id="IPR050266">
    <property type="entry name" value="AB_hydrolase_sf"/>
</dbReference>
<evidence type="ECO:0000313" key="3">
    <source>
        <dbReference type="Proteomes" id="UP000033699"/>
    </source>
</evidence>
<dbReference type="PATRIC" id="fig|359131.3.peg.3835"/>
<dbReference type="Gene3D" id="3.40.50.1820">
    <property type="entry name" value="alpha/beta hydrolase"/>
    <property type="match status" value="1"/>
</dbReference>
<gene>
    <name evidence="2" type="ORF">VM95_03555</name>
</gene>
<organism evidence="2 3">
    <name type="scientific">Streptomyces rubellomurinus (strain ATCC 31215)</name>
    <dbReference type="NCBI Taxonomy" id="359131"/>
    <lineage>
        <taxon>Bacteria</taxon>
        <taxon>Bacillati</taxon>
        <taxon>Actinomycetota</taxon>
        <taxon>Actinomycetes</taxon>
        <taxon>Kitasatosporales</taxon>
        <taxon>Streptomycetaceae</taxon>
        <taxon>Streptomyces</taxon>
    </lineage>
</organism>
<dbReference type="AlphaFoldDB" id="A0A0F2TJ69"/>
<reference evidence="2 3" key="1">
    <citation type="submission" date="2015-02" db="EMBL/GenBank/DDBJ databases">
        <authorList>
            <person name="Ju K.-S."/>
            <person name="Doroghazi J.R."/>
            <person name="Metcalf W."/>
        </authorList>
    </citation>
    <scope>NUCLEOTIDE SEQUENCE [LARGE SCALE GENOMIC DNA]</scope>
    <source>
        <strain evidence="2 3">ATCC 31215</strain>
    </source>
</reference>
<dbReference type="InterPro" id="IPR000639">
    <property type="entry name" value="Epox_hydrolase-like"/>
</dbReference>
<keyword evidence="2" id="KW-0378">Hydrolase</keyword>
<sequence>MTATAEEAYELHRVATPVLEIAYHRTGGRRRETDPPVILLHGFPYDVRAYDEVARLLAEAGREVLTPYLRGYGPTRFLADDSPRSGQQAALAQDLVEFMDALGIERAVVAGYDWGGRAACAAAALWPERIHGLVAAGGYTVQDIARAAEPAAPEAERNLWYQYYFHSERGRQGLERNREELCGLLWRLWSPTWPQAREAFAASAPSLHNPDFVEVTIHSYRHRFGLVEGDPRYQELEDALAGRPPVVAPTMVLVGEENGVIPAADQTGTERFTGPCEVRTLPGVGHNVPQEAPEAFASAILDLPV</sequence>
<feature type="domain" description="AB hydrolase-1" evidence="1">
    <location>
        <begin position="35"/>
        <end position="288"/>
    </location>
</feature>
<keyword evidence="3" id="KW-1185">Reference proteome</keyword>
<name>A0A0F2TJ69_STRR3</name>
<dbReference type="RefSeq" id="WP_045692504.1">
    <property type="nucleotide sequence ID" value="NZ_JZKH01000004.1"/>
</dbReference>
<dbReference type="PRINTS" id="PR00412">
    <property type="entry name" value="EPOXHYDRLASE"/>
</dbReference>
<protein>
    <submittedName>
        <fullName evidence="2">Alpha/beta hydrolase</fullName>
    </submittedName>
</protein>
<dbReference type="EMBL" id="JZKH01000004">
    <property type="protein sequence ID" value="KJS63298.1"/>
    <property type="molecule type" value="Genomic_DNA"/>
</dbReference>
<dbReference type="PANTHER" id="PTHR43798:SF33">
    <property type="entry name" value="HYDROLASE, PUTATIVE (AFU_ORTHOLOGUE AFUA_2G14860)-RELATED"/>
    <property type="match status" value="1"/>
</dbReference>
<dbReference type="PANTHER" id="PTHR43798">
    <property type="entry name" value="MONOACYLGLYCEROL LIPASE"/>
    <property type="match status" value="1"/>
</dbReference>
<accession>A0A0F2TJ69</accession>
<proteinExistence type="predicted"/>
<dbReference type="Pfam" id="PF00561">
    <property type="entry name" value="Abhydrolase_1"/>
    <property type="match status" value="1"/>
</dbReference>
<dbReference type="GO" id="GO:0016787">
    <property type="term" value="F:hydrolase activity"/>
    <property type="evidence" value="ECO:0007669"/>
    <property type="project" value="UniProtKB-KW"/>
</dbReference>
<dbReference type="GO" id="GO:0016020">
    <property type="term" value="C:membrane"/>
    <property type="evidence" value="ECO:0007669"/>
    <property type="project" value="TreeGrafter"/>
</dbReference>